<keyword evidence="2" id="KW-1185">Reference proteome</keyword>
<dbReference type="Proteomes" id="UP000714275">
    <property type="component" value="Unassembled WGS sequence"/>
</dbReference>
<evidence type="ECO:0000313" key="1">
    <source>
        <dbReference type="EMBL" id="KAG1778817.1"/>
    </source>
</evidence>
<dbReference type="EMBL" id="JABBWD010000014">
    <property type="protein sequence ID" value="KAG1778817.1"/>
    <property type="molecule type" value="Genomic_DNA"/>
</dbReference>
<evidence type="ECO:0000313" key="2">
    <source>
        <dbReference type="Proteomes" id="UP000714275"/>
    </source>
</evidence>
<dbReference type="OrthoDB" id="2690869at2759"/>
<accession>A0A9P7D4I8</accession>
<proteinExistence type="predicted"/>
<protein>
    <submittedName>
        <fullName evidence="1">Uncharacterized protein</fullName>
    </submittedName>
</protein>
<comment type="caution">
    <text evidence="1">The sequence shown here is derived from an EMBL/GenBank/DDBJ whole genome shotgun (WGS) entry which is preliminary data.</text>
</comment>
<gene>
    <name evidence="1" type="ORF">EV702DRAFT_1277684</name>
</gene>
<reference evidence="1" key="1">
    <citation type="journal article" date="2020" name="New Phytol.">
        <title>Comparative genomics reveals dynamic genome evolution in host specialist ectomycorrhizal fungi.</title>
        <authorList>
            <person name="Lofgren L.A."/>
            <person name="Nguyen N.H."/>
            <person name="Vilgalys R."/>
            <person name="Ruytinx J."/>
            <person name="Liao H.L."/>
            <person name="Branco S."/>
            <person name="Kuo A."/>
            <person name="LaButti K."/>
            <person name="Lipzen A."/>
            <person name="Andreopoulos W."/>
            <person name="Pangilinan J."/>
            <person name="Riley R."/>
            <person name="Hundley H."/>
            <person name="Na H."/>
            <person name="Barry K."/>
            <person name="Grigoriev I.V."/>
            <person name="Stajich J.E."/>
            <person name="Kennedy P.G."/>
        </authorList>
    </citation>
    <scope>NUCLEOTIDE SEQUENCE</scope>
    <source>
        <strain evidence="1">DOB743</strain>
    </source>
</reference>
<name>A0A9P7D4I8_9AGAM</name>
<sequence>MARQFTTDPTLLFTSIETNDEWHRRLTRDGHLERCISLIDDVLNGPYWAFNFYLIGIFAPIKLSGMGLPFTPAEETWRMLVRRAWDTHYLHLRKVADDYVVALPTPRVSNEAEFAMLG</sequence>
<dbReference type="AlphaFoldDB" id="A0A9P7D4I8"/>
<organism evidence="1 2">
    <name type="scientific">Suillus placidus</name>
    <dbReference type="NCBI Taxonomy" id="48579"/>
    <lineage>
        <taxon>Eukaryota</taxon>
        <taxon>Fungi</taxon>
        <taxon>Dikarya</taxon>
        <taxon>Basidiomycota</taxon>
        <taxon>Agaricomycotina</taxon>
        <taxon>Agaricomycetes</taxon>
        <taxon>Agaricomycetidae</taxon>
        <taxon>Boletales</taxon>
        <taxon>Suillineae</taxon>
        <taxon>Suillaceae</taxon>
        <taxon>Suillus</taxon>
    </lineage>
</organism>